<evidence type="ECO:0000256" key="4">
    <source>
        <dbReference type="SAM" id="MobiDB-lite"/>
    </source>
</evidence>
<comment type="similarity">
    <text evidence="1">Belongs to the WD repeat mio family.</text>
</comment>
<evidence type="ECO:0000313" key="7">
    <source>
        <dbReference type="EMBL" id="OAA32875.1"/>
    </source>
</evidence>
<dbReference type="InterPro" id="IPR037593">
    <property type="entry name" value="MIOS/Sea4"/>
</dbReference>
<dbReference type="GO" id="GO:1904263">
    <property type="term" value="P:positive regulation of TORC1 signaling"/>
    <property type="evidence" value="ECO:0007669"/>
    <property type="project" value="TreeGrafter"/>
</dbReference>
<evidence type="ECO:0000256" key="3">
    <source>
        <dbReference type="ARBA" id="ARBA00022737"/>
    </source>
</evidence>
<dbReference type="InterPro" id="IPR036322">
    <property type="entry name" value="WD40_repeat_dom_sf"/>
</dbReference>
<sequence length="1056" mass="118344">MDRPEPGLVKWSPDASADSFVHINLQHRVVQLYEPTGHAHKRRFDYSKLSRHDDFPPLTTYDWSPADSSLLAVGTGSGIVNLLKIDDNSNAYAEIGLKMARTCQAVAFNVTGLLAVGLDRVRTDQSLHVWDVSRLSDRKLPTSGFPPSASGFVDSYTKLEPSVSVSSLKFFEDSPLTLVAGIKGQGLRIIDLRDPTSNVTFQTKCNNNLTIDFLDQNNFASSALDHPGVMVWDRRANLRHLASPTYIQAFEDGDVPWGGALRLDKVIETDSDPFLTEGKHSLIRSLRYCRDRRGLLAALSPTGQLKVMETKREIVPAGIASQGGAELLEVQRSHEMDVAYREKPRRNNRIVSFDWVTLSSAAVRPRLLVLRANGAFDILEQPSRMSDHVYKLVPWRSPHRANAPYQDLMHFEASQTSDMLGPMLTDQVLADIPIFGPEQARLRDHVTDALKDGAALPARLEHLDQISRPLPGDFYSAKTVGQKLRSIRSYIRNEQADHQVDDKQPAQKNGARHPDHRANEISLASNSLRTCREIHEALLSTVATAKGLPSEAQSVVDHSMLLRAKEKYLFDPSTNRNVLSDDVWRRFVWDWIADAETAADDGGLLLGSMDLGYLGVHSVWINDLGKNPATRLAPGANVPEPAQWERYIAQYCKKRRFPKFDGAATKRPFHRQLCLDICTWGDPQRHDSHGVAHETHPDYPTAVHTMVACRALFRGDMEQAIQILRKASAVHPELLFVSLSLQILGRGGKQLQLQKREQLEVDDAVASKTDPYLRAISSLIATGDWTTVANQRSLPLSDRAVVAVRNFDDNQLTRWLEDNVALAIEEGDLEGIALTGITDKMVDIFARYVQKFHDVQTATLVLSIAHPRYLDDIRCRAWRNAYRAHLQRHRLFFQRTKFEVESTKRSKRDGIPTLKPPSRQIALRCVYCDAETSLANAGAIPSLAPATTTTTTTPSFEARNPLLATSINSGISCPNCGRHLPRCVVCLEVVGVPRSDRPEEKESTRTAGRFPTFCLRCEHVLHLDHARQWFARHVECPVPECRCRCNFRANPELSYH</sequence>
<dbReference type="STRING" id="1081109.A0A166RN82"/>
<evidence type="ECO:0000256" key="2">
    <source>
        <dbReference type="ARBA" id="ARBA00022574"/>
    </source>
</evidence>
<comment type="caution">
    <text evidence="7">The sequence shown here is derived from an EMBL/GenBank/DDBJ whole genome shotgun (WGS) entry which is preliminary data.</text>
</comment>
<evidence type="ECO:0000256" key="1">
    <source>
        <dbReference type="ARBA" id="ARBA00009713"/>
    </source>
</evidence>
<dbReference type="AlphaFoldDB" id="A0A166RN82"/>
<dbReference type="OrthoDB" id="341486at2759"/>
<dbReference type="Pfam" id="PF21719">
    <property type="entry name" value="MIOS_a-sol"/>
    <property type="match status" value="1"/>
</dbReference>
<keyword evidence="3" id="KW-0677">Repeat</keyword>
<dbReference type="EMBL" id="AZGY01000001">
    <property type="protein sequence ID" value="OAA32875.1"/>
    <property type="molecule type" value="Genomic_DNA"/>
</dbReference>
<name>A0A166RN82_9HYPO</name>
<feature type="region of interest" description="Disordered" evidence="4">
    <location>
        <begin position="494"/>
        <end position="518"/>
    </location>
</feature>
<keyword evidence="2" id="KW-0853">WD repeat</keyword>
<dbReference type="Gene3D" id="2.130.10.10">
    <property type="entry name" value="YVTN repeat-like/Quinoprotein amine dehydrogenase"/>
    <property type="match status" value="1"/>
</dbReference>
<gene>
    <name evidence="7" type="ORF">AAL_00340</name>
</gene>
<dbReference type="GO" id="GO:0005737">
    <property type="term" value="C:cytoplasm"/>
    <property type="evidence" value="ECO:0007669"/>
    <property type="project" value="TreeGrafter"/>
</dbReference>
<feature type="domain" description="GATOR2 complex protein MIO zinc-ribbon like" evidence="5">
    <location>
        <begin position="970"/>
        <end position="1046"/>
    </location>
</feature>
<accession>A0A166RN82</accession>
<reference evidence="7 8" key="1">
    <citation type="journal article" date="2016" name="Genome Biol. Evol.">
        <title>Divergent and convergent evolution of fungal pathogenicity.</title>
        <authorList>
            <person name="Shang Y."/>
            <person name="Xiao G."/>
            <person name="Zheng P."/>
            <person name="Cen K."/>
            <person name="Zhan S."/>
            <person name="Wang C."/>
        </authorList>
    </citation>
    <scope>NUCLEOTIDE SEQUENCE [LARGE SCALE GENOMIC DNA]</scope>
    <source>
        <strain evidence="7 8">RCEF 2490</strain>
    </source>
</reference>
<dbReference type="PANTHER" id="PTHR16453">
    <property type="entry name" value="WD40 DOMAIN-CONTAINING PROTEIN MIO FAMILY MEMBER"/>
    <property type="match status" value="1"/>
</dbReference>
<proteinExistence type="inferred from homology"/>
<dbReference type="Proteomes" id="UP000078544">
    <property type="component" value="Unassembled WGS sequence"/>
</dbReference>
<protein>
    <submittedName>
        <fullName evidence="7">WD40 repeat-like-containing domain protein</fullName>
    </submittedName>
</protein>
<feature type="domain" description="MIOS-like alpha-solenoid" evidence="6">
    <location>
        <begin position="562"/>
        <end position="803"/>
    </location>
</feature>
<organism evidence="7 8">
    <name type="scientific">Moelleriella libera RCEF 2490</name>
    <dbReference type="NCBI Taxonomy" id="1081109"/>
    <lineage>
        <taxon>Eukaryota</taxon>
        <taxon>Fungi</taxon>
        <taxon>Dikarya</taxon>
        <taxon>Ascomycota</taxon>
        <taxon>Pezizomycotina</taxon>
        <taxon>Sordariomycetes</taxon>
        <taxon>Hypocreomycetidae</taxon>
        <taxon>Hypocreales</taxon>
        <taxon>Clavicipitaceae</taxon>
        <taxon>Moelleriella</taxon>
    </lineage>
</organism>
<evidence type="ECO:0000259" key="5">
    <source>
        <dbReference type="Pfam" id="PF17034"/>
    </source>
</evidence>
<dbReference type="InterPro" id="IPR049092">
    <property type="entry name" value="MIOS_a-sol"/>
</dbReference>
<dbReference type="InterPro" id="IPR015943">
    <property type="entry name" value="WD40/YVTN_repeat-like_dom_sf"/>
</dbReference>
<feature type="compositionally biased region" description="Basic and acidic residues" evidence="4">
    <location>
        <begin position="494"/>
        <end position="505"/>
    </location>
</feature>
<evidence type="ECO:0000313" key="8">
    <source>
        <dbReference type="Proteomes" id="UP000078544"/>
    </source>
</evidence>
<keyword evidence="8" id="KW-1185">Reference proteome</keyword>
<dbReference type="SUPFAM" id="SSF50978">
    <property type="entry name" value="WD40 repeat-like"/>
    <property type="match status" value="1"/>
</dbReference>
<evidence type="ECO:0000259" key="6">
    <source>
        <dbReference type="Pfam" id="PF21719"/>
    </source>
</evidence>
<dbReference type="Pfam" id="PF17034">
    <property type="entry name" value="zinc_ribbon_16"/>
    <property type="match status" value="1"/>
</dbReference>
<dbReference type="PANTHER" id="PTHR16453:SF9">
    <property type="entry name" value="GATOR COMPLEX PROTEIN MIOS"/>
    <property type="match status" value="1"/>
</dbReference>
<dbReference type="InterPro" id="IPR031488">
    <property type="entry name" value="Zn_ribbon_mio"/>
</dbReference>